<dbReference type="AlphaFoldDB" id="A0A9Q3W999"/>
<keyword evidence="4" id="KW-1185">Reference proteome</keyword>
<evidence type="ECO:0000256" key="1">
    <source>
        <dbReference type="SAM" id="Coils"/>
    </source>
</evidence>
<dbReference type="GO" id="GO:0006508">
    <property type="term" value="P:proteolysis"/>
    <property type="evidence" value="ECO:0007669"/>
    <property type="project" value="UniProtKB-KW"/>
</dbReference>
<protein>
    <submittedName>
        <fullName evidence="3">Phage protease</fullName>
    </submittedName>
</protein>
<reference evidence="3" key="1">
    <citation type="submission" date="2022-01" db="EMBL/GenBank/DDBJ databases">
        <authorList>
            <person name="Karlyshev A.V."/>
            <person name="Jaspars M."/>
        </authorList>
    </citation>
    <scope>NUCLEOTIDE SEQUENCE</scope>
    <source>
        <strain evidence="3">AGSA3-2</strain>
    </source>
</reference>
<name>A0A9Q3W999_9GAMM</name>
<proteinExistence type="predicted"/>
<evidence type="ECO:0000313" key="3">
    <source>
        <dbReference type="EMBL" id="MCE7510267.1"/>
    </source>
</evidence>
<dbReference type="RefSeq" id="WP_233926056.1">
    <property type="nucleotide sequence ID" value="NZ_JAJVKT010000022.1"/>
</dbReference>
<sequence length="355" mass="39213">MIYSTPTLADQLRALCREEDGCQLAALNFELPADGSVPDWLELLPAGETLEGRDGRAWRNPDPAAVVQRTRDLRRDIPLDWEHATELKAPKGDRAPAAAWIKELEVRDGAVWGRVEWTEDGAESVGKRHYRYISPVFLFQKDTLEIQRITSAGLTNQPNLYITALNQSGPVQEDSPVKLSAAIRTALGLKDDATEDDGVQAINQMKQDKDAAEQAKAQAEQDKEAAINRATPSLDKFVPRADYDSAMNRTRELEQKLKERDEAELEGQIDAAINQALDDGKITPATADYHKAQCRQEGGLERFKAYVEAAPKVADDSDLDTRKPEAGKDTALNQEEARVAALFGNSAEDLKKYGG</sequence>
<evidence type="ECO:0000313" key="4">
    <source>
        <dbReference type="Proteomes" id="UP001107961"/>
    </source>
</evidence>
<organism evidence="3 4">
    <name type="scientific">Alloalcanivorax xenomutans</name>
    <dbReference type="NCBI Taxonomy" id="1094342"/>
    <lineage>
        <taxon>Bacteria</taxon>
        <taxon>Pseudomonadati</taxon>
        <taxon>Pseudomonadota</taxon>
        <taxon>Gammaproteobacteria</taxon>
        <taxon>Oceanospirillales</taxon>
        <taxon>Alcanivoracaceae</taxon>
        <taxon>Alloalcanivorax</taxon>
    </lineage>
</organism>
<gene>
    <name evidence="3" type="ORF">LZG35_16630</name>
</gene>
<accession>A0A9Q3W999</accession>
<comment type="caution">
    <text evidence="3">The sequence shown here is derived from an EMBL/GenBank/DDBJ whole genome shotgun (WGS) entry which is preliminary data.</text>
</comment>
<keyword evidence="3" id="KW-0645">Protease</keyword>
<dbReference type="InterPro" id="IPR012106">
    <property type="entry name" value="Phage_Mu_Gp1"/>
</dbReference>
<dbReference type="PIRSF" id="PIRSF016624">
    <property type="entry name" value="Mu_prophg_I"/>
    <property type="match status" value="1"/>
</dbReference>
<evidence type="ECO:0000256" key="2">
    <source>
        <dbReference type="SAM" id="MobiDB-lite"/>
    </source>
</evidence>
<dbReference type="Pfam" id="PF10123">
    <property type="entry name" value="Mu-like_Pro"/>
    <property type="match status" value="1"/>
</dbReference>
<feature type="region of interest" description="Disordered" evidence="2">
    <location>
        <begin position="312"/>
        <end position="332"/>
    </location>
</feature>
<keyword evidence="1" id="KW-0175">Coiled coil</keyword>
<feature type="coiled-coil region" evidence="1">
    <location>
        <begin position="202"/>
        <end position="266"/>
    </location>
</feature>
<dbReference type="Proteomes" id="UP001107961">
    <property type="component" value="Unassembled WGS sequence"/>
</dbReference>
<feature type="compositionally biased region" description="Basic and acidic residues" evidence="2">
    <location>
        <begin position="313"/>
        <end position="328"/>
    </location>
</feature>
<dbReference type="EMBL" id="JAJVKT010000022">
    <property type="protein sequence ID" value="MCE7510267.1"/>
    <property type="molecule type" value="Genomic_DNA"/>
</dbReference>
<dbReference type="GO" id="GO:0008233">
    <property type="term" value="F:peptidase activity"/>
    <property type="evidence" value="ECO:0007669"/>
    <property type="project" value="UniProtKB-KW"/>
</dbReference>
<keyword evidence="3" id="KW-0378">Hydrolase</keyword>